<protein>
    <submittedName>
        <fullName evidence="1">Uncharacterized protein</fullName>
    </submittedName>
</protein>
<dbReference type="EMBL" id="GGEC01067456">
    <property type="protein sequence ID" value="MBX47940.1"/>
    <property type="molecule type" value="Transcribed_RNA"/>
</dbReference>
<sequence>MKKGKNALKVSEAKPSSSSMLSCPVARIKYPPGLRILFISRRCLPPLECQVILHPPQ</sequence>
<evidence type="ECO:0000313" key="1">
    <source>
        <dbReference type="EMBL" id="MBX47940.1"/>
    </source>
</evidence>
<dbReference type="AlphaFoldDB" id="A0A2P2NZM8"/>
<reference evidence="1" key="1">
    <citation type="submission" date="2018-02" db="EMBL/GenBank/DDBJ databases">
        <title>Rhizophora mucronata_Transcriptome.</title>
        <authorList>
            <person name="Meera S.P."/>
            <person name="Sreeshan A."/>
            <person name="Augustine A."/>
        </authorList>
    </citation>
    <scope>NUCLEOTIDE SEQUENCE</scope>
    <source>
        <tissue evidence="1">Leaf</tissue>
    </source>
</reference>
<name>A0A2P2NZM8_RHIMU</name>
<organism evidence="1">
    <name type="scientific">Rhizophora mucronata</name>
    <name type="common">Asiatic mangrove</name>
    <dbReference type="NCBI Taxonomy" id="61149"/>
    <lineage>
        <taxon>Eukaryota</taxon>
        <taxon>Viridiplantae</taxon>
        <taxon>Streptophyta</taxon>
        <taxon>Embryophyta</taxon>
        <taxon>Tracheophyta</taxon>
        <taxon>Spermatophyta</taxon>
        <taxon>Magnoliopsida</taxon>
        <taxon>eudicotyledons</taxon>
        <taxon>Gunneridae</taxon>
        <taxon>Pentapetalae</taxon>
        <taxon>rosids</taxon>
        <taxon>fabids</taxon>
        <taxon>Malpighiales</taxon>
        <taxon>Rhizophoraceae</taxon>
        <taxon>Rhizophora</taxon>
    </lineage>
</organism>
<accession>A0A2P2NZM8</accession>
<proteinExistence type="predicted"/>